<comment type="similarity">
    <text evidence="1">Belongs to the leucine-binding protein family.</text>
</comment>
<feature type="domain" description="Leucine-binding protein" evidence="6">
    <location>
        <begin position="57"/>
        <end position="325"/>
    </location>
</feature>
<evidence type="ECO:0000259" key="6">
    <source>
        <dbReference type="Pfam" id="PF13458"/>
    </source>
</evidence>
<feature type="chain" id="PRO_5032416053" evidence="5">
    <location>
        <begin position="22"/>
        <end position="387"/>
    </location>
</feature>
<dbReference type="InterPro" id="IPR028082">
    <property type="entry name" value="Peripla_BP_I"/>
</dbReference>
<evidence type="ECO:0000256" key="4">
    <source>
        <dbReference type="SAM" id="MobiDB-lite"/>
    </source>
</evidence>
<organism evidence="7 8">
    <name type="scientific">Parapontixanthobacter aurantiacus</name>
    <dbReference type="NCBI Taxonomy" id="1463599"/>
    <lineage>
        <taxon>Bacteria</taxon>
        <taxon>Pseudomonadati</taxon>
        <taxon>Pseudomonadota</taxon>
        <taxon>Alphaproteobacteria</taxon>
        <taxon>Sphingomonadales</taxon>
        <taxon>Erythrobacteraceae</taxon>
        <taxon>Parapontixanthobacter</taxon>
    </lineage>
</organism>
<dbReference type="PANTHER" id="PTHR30483">
    <property type="entry name" value="LEUCINE-SPECIFIC-BINDING PROTEIN"/>
    <property type="match status" value="1"/>
</dbReference>
<protein>
    <submittedName>
        <fullName evidence="7">ABC transporter substrate-binding protein</fullName>
    </submittedName>
</protein>
<keyword evidence="3" id="KW-0029">Amino-acid transport</keyword>
<keyword evidence="8" id="KW-1185">Reference proteome</keyword>
<comment type="caution">
    <text evidence="7">The sequence shown here is derived from an EMBL/GenBank/DDBJ whole genome shotgun (WGS) entry which is preliminary data.</text>
</comment>
<dbReference type="RefSeq" id="WP_160681700.1">
    <property type="nucleotide sequence ID" value="NZ_WTYW01000001.1"/>
</dbReference>
<dbReference type="Pfam" id="PF13458">
    <property type="entry name" value="Peripla_BP_6"/>
    <property type="match status" value="1"/>
</dbReference>
<evidence type="ECO:0000256" key="5">
    <source>
        <dbReference type="SAM" id="SignalP"/>
    </source>
</evidence>
<evidence type="ECO:0000256" key="2">
    <source>
        <dbReference type="ARBA" id="ARBA00022729"/>
    </source>
</evidence>
<keyword evidence="2 5" id="KW-0732">Signal</keyword>
<feature type="region of interest" description="Disordered" evidence="4">
    <location>
        <begin position="31"/>
        <end position="52"/>
    </location>
</feature>
<accession>A0A844ZBX4</accession>
<feature type="signal peptide" evidence="5">
    <location>
        <begin position="1"/>
        <end position="21"/>
    </location>
</feature>
<evidence type="ECO:0000313" key="7">
    <source>
        <dbReference type="EMBL" id="MXO85288.1"/>
    </source>
</evidence>
<dbReference type="EMBL" id="WTYW01000001">
    <property type="protein sequence ID" value="MXO85288.1"/>
    <property type="molecule type" value="Genomic_DNA"/>
</dbReference>
<dbReference type="OrthoDB" id="7210494at2"/>
<dbReference type="PANTHER" id="PTHR30483:SF6">
    <property type="entry name" value="PERIPLASMIC BINDING PROTEIN OF ABC TRANSPORTER FOR NATURAL AMINO ACIDS"/>
    <property type="match status" value="1"/>
</dbReference>
<dbReference type="GO" id="GO:0006865">
    <property type="term" value="P:amino acid transport"/>
    <property type="evidence" value="ECO:0007669"/>
    <property type="project" value="UniProtKB-KW"/>
</dbReference>
<evidence type="ECO:0000256" key="3">
    <source>
        <dbReference type="ARBA" id="ARBA00022970"/>
    </source>
</evidence>
<dbReference type="InterPro" id="IPR051010">
    <property type="entry name" value="BCAA_transport"/>
</dbReference>
<dbReference type="Proteomes" id="UP000433104">
    <property type="component" value="Unassembled WGS sequence"/>
</dbReference>
<dbReference type="CDD" id="cd06339">
    <property type="entry name" value="PBP1_YraM_LppC_lipoprotein-like"/>
    <property type="match status" value="1"/>
</dbReference>
<reference evidence="7 8" key="1">
    <citation type="submission" date="2019-12" db="EMBL/GenBank/DDBJ databases">
        <title>Genomic-based taxomic classification of the family Erythrobacteraceae.</title>
        <authorList>
            <person name="Xu L."/>
        </authorList>
    </citation>
    <scope>NUCLEOTIDE SEQUENCE [LARGE SCALE GENOMIC DNA]</scope>
    <source>
        <strain evidence="7 8">MCCC 1A09962</strain>
    </source>
</reference>
<keyword evidence="3" id="KW-0813">Transport</keyword>
<dbReference type="AlphaFoldDB" id="A0A844ZBX4"/>
<dbReference type="SUPFAM" id="SSF53822">
    <property type="entry name" value="Periplasmic binding protein-like I"/>
    <property type="match status" value="1"/>
</dbReference>
<evidence type="ECO:0000313" key="8">
    <source>
        <dbReference type="Proteomes" id="UP000433104"/>
    </source>
</evidence>
<gene>
    <name evidence="7" type="ORF">GRI38_04525</name>
</gene>
<dbReference type="InterPro" id="IPR028081">
    <property type="entry name" value="Leu-bd"/>
</dbReference>
<evidence type="ECO:0000256" key="1">
    <source>
        <dbReference type="ARBA" id="ARBA00010062"/>
    </source>
</evidence>
<proteinExistence type="inferred from homology"/>
<dbReference type="Gene3D" id="3.40.50.2300">
    <property type="match status" value="2"/>
</dbReference>
<sequence length="387" mass="40692">MSGITFSRRVFAIAGATIVLAGCQVVPKTTTAPPAPTPAPTAGPTEEVLPEDETRHRVALLVPMSGENAPVGQTLANATTMALLDTNASNLRITTYDTASGAAEAARRAVADGNKLILGPLIRENVGVVADIARSRDVPVITFSNDAAVAGGNVFVMGHVPEQSIERSVRYADANGANSFAAIIPDGDYGERAEAAFETSVRGVGGNIVAEEDYQRNNTSIVSAAQRVAQAGGFDALLIAEGPRLAARAANEIAGRGTPTQIIGTELWSGEAGIAQTRSLDGAIFSAVSDARYQTFANAYEARFGNAPYRIGRLGYDAVLLTLRISNDWRVGRDFPTSMLRQDGGFIGVDGPFRFGRSGVAERALEVRKIENGRVTIVSPAPTKFDD</sequence>
<name>A0A844ZBX4_9SPHN</name>